<keyword evidence="2" id="KW-1185">Reference proteome</keyword>
<organism evidence="1 2">
    <name type="scientific">Ramlibacter rhizophilus</name>
    <dbReference type="NCBI Taxonomy" id="1781167"/>
    <lineage>
        <taxon>Bacteria</taxon>
        <taxon>Pseudomonadati</taxon>
        <taxon>Pseudomonadota</taxon>
        <taxon>Betaproteobacteria</taxon>
        <taxon>Burkholderiales</taxon>
        <taxon>Comamonadaceae</taxon>
        <taxon>Ramlibacter</taxon>
    </lineage>
</organism>
<evidence type="ECO:0000313" key="1">
    <source>
        <dbReference type="EMBL" id="TFZ04219.1"/>
    </source>
</evidence>
<dbReference type="AlphaFoldDB" id="A0A4Z0C1W7"/>
<gene>
    <name evidence="1" type="ORF">EZ242_00180</name>
</gene>
<reference evidence="1 2" key="1">
    <citation type="submission" date="2019-03" db="EMBL/GenBank/DDBJ databases">
        <title>Ramlibacter rhizophilus CCTCC AB2015357, whole genome shotgun sequence.</title>
        <authorList>
            <person name="Zhang X."/>
            <person name="Feng G."/>
            <person name="Zhu H."/>
        </authorList>
    </citation>
    <scope>NUCLEOTIDE SEQUENCE [LARGE SCALE GENOMIC DNA]</scope>
    <source>
        <strain evidence="1 2">CCTCC AB2015357</strain>
    </source>
</reference>
<protein>
    <submittedName>
        <fullName evidence="1">Uncharacterized protein</fullName>
    </submittedName>
</protein>
<dbReference type="Proteomes" id="UP000297564">
    <property type="component" value="Unassembled WGS sequence"/>
</dbReference>
<evidence type="ECO:0000313" key="2">
    <source>
        <dbReference type="Proteomes" id="UP000297564"/>
    </source>
</evidence>
<dbReference type="RefSeq" id="WP_135283101.1">
    <property type="nucleotide sequence ID" value="NZ_SMLL01000001.1"/>
</dbReference>
<comment type="caution">
    <text evidence="1">The sequence shown here is derived from an EMBL/GenBank/DDBJ whole genome shotgun (WGS) entry which is preliminary data.</text>
</comment>
<sequence length="216" mass="23683">MFPRLHFAESARRFSPVRMNKQLLLALWLAPTLAFSQPGSAPRANITNYEAPGSLAATQQLPCIDLADARPTMTPPDLHTAVRACIQAREFDRAARLFVLAGVYARFDAKRVADPSAHGAGRALIIQTTSAFSASDRERLAAGVKRLAGEDRRQQQAFCAQVRQLGVPQYLPRYMIQHGVDALSARASPQNALVAPFDADAVWSHLQSSYMRCPTP</sequence>
<proteinExistence type="predicted"/>
<dbReference type="EMBL" id="SMLL01000001">
    <property type="protein sequence ID" value="TFZ04219.1"/>
    <property type="molecule type" value="Genomic_DNA"/>
</dbReference>
<accession>A0A4Z0C1W7</accession>
<dbReference type="OrthoDB" id="5339269at2"/>
<name>A0A4Z0C1W7_9BURK</name>